<dbReference type="AlphaFoldDB" id="A0A174N9X2"/>
<feature type="domain" description="FecR protein" evidence="2">
    <location>
        <begin position="97"/>
        <end position="190"/>
    </location>
</feature>
<keyword evidence="1" id="KW-1133">Transmembrane helix</keyword>
<keyword evidence="1" id="KW-0472">Membrane</keyword>
<dbReference type="GO" id="GO:0016989">
    <property type="term" value="F:sigma factor antagonist activity"/>
    <property type="evidence" value="ECO:0007669"/>
    <property type="project" value="TreeGrafter"/>
</dbReference>
<dbReference type="RefSeq" id="WP_057089557.1">
    <property type="nucleotide sequence ID" value="NZ_CYZF01000012.1"/>
</dbReference>
<gene>
    <name evidence="4" type="ORF">ERS417307_03647</name>
</gene>
<name>A0A174N9X2_BACUN</name>
<dbReference type="PANTHER" id="PTHR30273">
    <property type="entry name" value="PERIPLASMIC SIGNAL SENSOR AND SIGMA FACTOR ACTIVATOR FECR-RELATED"/>
    <property type="match status" value="1"/>
</dbReference>
<proteinExistence type="predicted"/>
<feature type="domain" description="Protein FecR C-terminal" evidence="3">
    <location>
        <begin position="234"/>
        <end position="301"/>
    </location>
</feature>
<dbReference type="Pfam" id="PF04773">
    <property type="entry name" value="FecR"/>
    <property type="match status" value="1"/>
</dbReference>
<dbReference type="Proteomes" id="UP000095419">
    <property type="component" value="Unassembled WGS sequence"/>
</dbReference>
<accession>A0A174N9X2</accession>
<dbReference type="InterPro" id="IPR032508">
    <property type="entry name" value="FecR_C"/>
</dbReference>
<dbReference type="PIRSF" id="PIRSF018266">
    <property type="entry name" value="FecR"/>
    <property type="match status" value="1"/>
</dbReference>
<feature type="transmembrane region" description="Helical" evidence="1">
    <location>
        <begin position="64"/>
        <end position="85"/>
    </location>
</feature>
<dbReference type="EMBL" id="CYZF01000012">
    <property type="protein sequence ID" value="CUP42789.1"/>
    <property type="molecule type" value="Genomic_DNA"/>
</dbReference>
<reference evidence="4 5" key="1">
    <citation type="submission" date="2015-09" db="EMBL/GenBank/DDBJ databases">
        <authorList>
            <consortium name="Pathogen Informatics"/>
        </authorList>
    </citation>
    <scope>NUCLEOTIDE SEQUENCE [LARGE SCALE GENOMIC DNA]</scope>
    <source>
        <strain evidence="4 5">2789STDY5608791</strain>
    </source>
</reference>
<dbReference type="Gene3D" id="2.60.120.1440">
    <property type="match status" value="1"/>
</dbReference>
<keyword evidence="1" id="KW-0812">Transmembrane</keyword>
<dbReference type="InterPro" id="IPR012373">
    <property type="entry name" value="Ferrdict_sens_TM"/>
</dbReference>
<protein>
    <submittedName>
        <fullName evidence="4">Fe2+-dicitrate sensor, membrane component</fullName>
    </submittedName>
</protein>
<evidence type="ECO:0000313" key="4">
    <source>
        <dbReference type="EMBL" id="CUP42789.1"/>
    </source>
</evidence>
<dbReference type="Pfam" id="PF16344">
    <property type="entry name" value="FecR_C"/>
    <property type="match status" value="1"/>
</dbReference>
<organism evidence="4 5">
    <name type="scientific">Bacteroides uniformis</name>
    <dbReference type="NCBI Taxonomy" id="820"/>
    <lineage>
        <taxon>Bacteria</taxon>
        <taxon>Pseudomonadati</taxon>
        <taxon>Bacteroidota</taxon>
        <taxon>Bacteroidia</taxon>
        <taxon>Bacteroidales</taxon>
        <taxon>Bacteroidaceae</taxon>
        <taxon>Bacteroides</taxon>
    </lineage>
</organism>
<dbReference type="InterPro" id="IPR006860">
    <property type="entry name" value="FecR"/>
</dbReference>
<evidence type="ECO:0000313" key="5">
    <source>
        <dbReference type="Proteomes" id="UP000095419"/>
    </source>
</evidence>
<evidence type="ECO:0000259" key="2">
    <source>
        <dbReference type="Pfam" id="PF04773"/>
    </source>
</evidence>
<dbReference type="PANTHER" id="PTHR30273:SF2">
    <property type="entry name" value="PROTEIN FECR"/>
    <property type="match status" value="1"/>
</dbReference>
<evidence type="ECO:0000259" key="3">
    <source>
        <dbReference type="Pfam" id="PF16344"/>
    </source>
</evidence>
<dbReference type="FunFam" id="2.60.120.1440:FF:000001">
    <property type="entry name" value="Putative anti-sigma factor"/>
    <property type="match status" value="1"/>
</dbReference>
<dbReference type="Gene3D" id="3.55.50.30">
    <property type="match status" value="1"/>
</dbReference>
<sequence length="304" mass="34842">MDKAQYRKLMDWMKNDCHLQNWWEEEFAKSDAEIDSALRNKMFVRIKEETVGKSRSARVIRMNILRWAAMICLPVCLAFFTYYLIDMSQTPGMPFVVKADKGDKARIELPDGTNVVLNSASQMSYLNDFGKKNRCVQLNGEAFFKVAHDESRTFIVQVGELEVKVLGTSFNVSAYEDDEDIVVVLQEGKVGVYAQGMSHTMIPGDKLEYNKLTQKLTTTKVNSEDYIEWIKGNLYFDKESLKNIMNTLSRIYNVEIRFESDKLLNERFTGTIPGNGIRSALNMLMLTADFTYEMDGSVIVIKSK</sequence>
<evidence type="ECO:0000256" key="1">
    <source>
        <dbReference type="SAM" id="Phobius"/>
    </source>
</evidence>